<reference evidence="8" key="1">
    <citation type="journal article" date="2020" name="Ecol. Evol.">
        <title>Genome structure and content of the rice root-knot nematode (Meloidogyne graminicola).</title>
        <authorList>
            <person name="Phan N.T."/>
            <person name="Danchin E.G.J."/>
            <person name="Klopp C."/>
            <person name="Perfus-Barbeoch L."/>
            <person name="Kozlowski D.K."/>
            <person name="Koutsovoulos G.D."/>
            <person name="Lopez-Roques C."/>
            <person name="Bouchez O."/>
            <person name="Zahm M."/>
            <person name="Besnard G."/>
            <person name="Bellafiore S."/>
        </authorList>
    </citation>
    <scope>NUCLEOTIDE SEQUENCE</scope>
    <source>
        <strain evidence="8">VN-18</strain>
    </source>
</reference>
<feature type="coiled-coil region" evidence="6">
    <location>
        <begin position="193"/>
        <end position="220"/>
    </location>
</feature>
<evidence type="ECO:0000256" key="5">
    <source>
        <dbReference type="ARBA" id="ARBA00023204"/>
    </source>
</evidence>
<dbReference type="Proteomes" id="UP000605970">
    <property type="component" value="Unassembled WGS sequence"/>
</dbReference>
<dbReference type="GO" id="GO:0006298">
    <property type="term" value="P:mismatch repair"/>
    <property type="evidence" value="ECO:0007669"/>
    <property type="project" value="InterPro"/>
</dbReference>
<dbReference type="GO" id="GO:0030983">
    <property type="term" value="F:mismatched DNA binding"/>
    <property type="evidence" value="ECO:0007669"/>
    <property type="project" value="InterPro"/>
</dbReference>
<evidence type="ECO:0000256" key="3">
    <source>
        <dbReference type="ARBA" id="ARBA00022840"/>
    </source>
</evidence>
<dbReference type="SMART" id="SM00534">
    <property type="entry name" value="MUTSac"/>
    <property type="match status" value="1"/>
</dbReference>
<evidence type="ECO:0000313" key="9">
    <source>
        <dbReference type="Proteomes" id="UP000605970"/>
    </source>
</evidence>
<feature type="domain" description="DNA mismatch repair proteins mutS family" evidence="7">
    <location>
        <begin position="460"/>
        <end position="476"/>
    </location>
</feature>
<keyword evidence="6" id="KW-0175">Coiled coil</keyword>
<evidence type="ECO:0000313" key="8">
    <source>
        <dbReference type="EMBL" id="KAF7638217.1"/>
    </source>
</evidence>
<dbReference type="EMBL" id="JABEBT010000014">
    <property type="protein sequence ID" value="KAF7638217.1"/>
    <property type="molecule type" value="Genomic_DNA"/>
</dbReference>
<comment type="similarity">
    <text evidence="1">Belongs to the DNA mismatch repair MutS family.</text>
</comment>
<dbReference type="InterPro" id="IPR000432">
    <property type="entry name" value="DNA_mismatch_repair_MutS_C"/>
</dbReference>
<gene>
    <name evidence="8" type="ORF">Mgra_00002447</name>
</gene>
<keyword evidence="3" id="KW-0067">ATP-binding</keyword>
<keyword evidence="5" id="KW-0234">DNA repair</keyword>
<evidence type="ECO:0000256" key="6">
    <source>
        <dbReference type="SAM" id="Coils"/>
    </source>
</evidence>
<dbReference type="AlphaFoldDB" id="A0A8S9ZX81"/>
<keyword evidence="9" id="KW-1185">Reference proteome</keyword>
<name>A0A8S9ZX81_9BILA</name>
<dbReference type="InterPro" id="IPR007696">
    <property type="entry name" value="DNA_mismatch_repair_MutS_core"/>
</dbReference>
<dbReference type="Gene3D" id="1.10.1420.10">
    <property type="match status" value="2"/>
</dbReference>
<evidence type="ECO:0000259" key="7">
    <source>
        <dbReference type="PROSITE" id="PS00486"/>
    </source>
</evidence>
<dbReference type="GO" id="GO:0140664">
    <property type="term" value="F:ATP-dependent DNA damage sensor activity"/>
    <property type="evidence" value="ECO:0007669"/>
    <property type="project" value="InterPro"/>
</dbReference>
<dbReference type="InterPro" id="IPR027417">
    <property type="entry name" value="P-loop_NTPase"/>
</dbReference>
<dbReference type="Pfam" id="PF00488">
    <property type="entry name" value="MutS_V"/>
    <property type="match status" value="1"/>
</dbReference>
<evidence type="ECO:0000256" key="2">
    <source>
        <dbReference type="ARBA" id="ARBA00022741"/>
    </source>
</evidence>
<dbReference type="GO" id="GO:0005524">
    <property type="term" value="F:ATP binding"/>
    <property type="evidence" value="ECO:0007669"/>
    <property type="project" value="UniProtKB-KW"/>
</dbReference>
<evidence type="ECO:0000256" key="4">
    <source>
        <dbReference type="ARBA" id="ARBA00023125"/>
    </source>
</evidence>
<dbReference type="PANTHER" id="PTHR11361:SF34">
    <property type="entry name" value="DNA MISMATCH REPAIR PROTEIN MSH1, MITOCHONDRIAL"/>
    <property type="match status" value="1"/>
</dbReference>
<evidence type="ECO:0000256" key="1">
    <source>
        <dbReference type="ARBA" id="ARBA00006271"/>
    </source>
</evidence>
<dbReference type="SUPFAM" id="SSF48334">
    <property type="entry name" value="DNA repair protein MutS, domain III"/>
    <property type="match status" value="1"/>
</dbReference>
<keyword evidence="4" id="KW-0238">DNA-binding</keyword>
<comment type="caution">
    <text evidence="8">The sequence shown here is derived from an EMBL/GenBank/DDBJ whole genome shotgun (WGS) entry which is preliminary data.</text>
</comment>
<dbReference type="PANTHER" id="PTHR11361">
    <property type="entry name" value="DNA MISMATCH REPAIR PROTEIN MUTS FAMILY MEMBER"/>
    <property type="match status" value="1"/>
</dbReference>
<keyword evidence="5" id="KW-0227">DNA damage</keyword>
<sequence>MDSDTDFMHLDTTAQQALDIFSIGSESNHCGASITLHDHLNRCRSSSGKRLIHDWLCHPLISLSQIEVRLDIVEALYSCASVRQSLHENLLRRVPDVGVLSRKLEQGKSTLSDCYRLYQLVLLIRRVDPLLCSLKTCVTENIWTSINELILKKIQQSNAELRRFSQLIENTLDFDYFEQNGQHRIQPNIDPQLKELNSQIDKMNEEAQDLRKKMADKAKCEVKLESNSELGFFFRVTLKSETFLRSVSGVRVLDSTKGGGVRFFTSKLDQLNGQYLELLRSYESNQEELTKLVLSTCAGYVPSFKLLDDHIGTLDVLTSFSIVTASSATPYIRPKILEKGNGLIDLRKCRHPTVERLPNIHFIPNDVQLGQSSDGRDSARFMILTGANMGGKSTYLKAAALTILLGQIGCFVPCEMATFSIVDGIFTRVGAGDYQFKGISTFMAEMIDCNKILESATSNSLILIDELGRGTSTYDGFGLAWSISEDIICRLNCFTLFATHFHEISELEKLHPGKVKNNRMDTFVEEGNLVILFQVVPGVAQKSFGLEIAQLVGFSKEILDDAEEILHELEGKGIKENEFKSSTN</sequence>
<keyword evidence="2" id="KW-0547">Nucleotide-binding</keyword>
<dbReference type="PROSITE" id="PS00486">
    <property type="entry name" value="DNA_MISMATCH_REPAIR_2"/>
    <property type="match status" value="1"/>
</dbReference>
<dbReference type="SUPFAM" id="SSF52540">
    <property type="entry name" value="P-loop containing nucleoside triphosphate hydrolases"/>
    <property type="match status" value="1"/>
</dbReference>
<dbReference type="GO" id="GO:0005634">
    <property type="term" value="C:nucleus"/>
    <property type="evidence" value="ECO:0007669"/>
    <property type="project" value="TreeGrafter"/>
</dbReference>
<protein>
    <submittedName>
        <fullName evidence="8">DNA_MISMATCH_REPAIR_2 domain-containing protein</fullName>
    </submittedName>
</protein>
<dbReference type="PIRSF" id="PIRSF005813">
    <property type="entry name" value="MSH2"/>
    <property type="match status" value="1"/>
</dbReference>
<dbReference type="InterPro" id="IPR036187">
    <property type="entry name" value="DNA_mismatch_repair_MutS_sf"/>
</dbReference>
<dbReference type="InterPro" id="IPR007861">
    <property type="entry name" value="DNA_mismatch_repair_MutS_clamp"/>
</dbReference>
<dbReference type="Pfam" id="PF05192">
    <property type="entry name" value="MutS_III"/>
    <property type="match status" value="1"/>
</dbReference>
<dbReference type="SMART" id="SM00533">
    <property type="entry name" value="MUTSd"/>
    <property type="match status" value="1"/>
</dbReference>
<dbReference type="InterPro" id="IPR045076">
    <property type="entry name" value="MutS"/>
</dbReference>
<proteinExistence type="inferred from homology"/>
<accession>A0A8S9ZX81</accession>
<dbReference type="Gene3D" id="3.40.50.300">
    <property type="entry name" value="P-loop containing nucleotide triphosphate hydrolases"/>
    <property type="match status" value="1"/>
</dbReference>
<dbReference type="InterPro" id="IPR011184">
    <property type="entry name" value="DNA_mismatch_repair_Msh2"/>
</dbReference>
<dbReference type="OrthoDB" id="10252754at2759"/>
<organism evidence="8 9">
    <name type="scientific">Meloidogyne graminicola</name>
    <dbReference type="NCBI Taxonomy" id="189291"/>
    <lineage>
        <taxon>Eukaryota</taxon>
        <taxon>Metazoa</taxon>
        <taxon>Ecdysozoa</taxon>
        <taxon>Nematoda</taxon>
        <taxon>Chromadorea</taxon>
        <taxon>Rhabditida</taxon>
        <taxon>Tylenchina</taxon>
        <taxon>Tylenchomorpha</taxon>
        <taxon>Tylenchoidea</taxon>
        <taxon>Meloidogynidae</taxon>
        <taxon>Meloidogyninae</taxon>
        <taxon>Meloidogyne</taxon>
    </lineage>
</organism>
<dbReference type="Pfam" id="PF05190">
    <property type="entry name" value="MutS_IV"/>
    <property type="match status" value="1"/>
</dbReference>